<organism evidence="1 2">
    <name type="scientific">Snodgrassella communis</name>
    <dbReference type="NCBI Taxonomy" id="2946699"/>
    <lineage>
        <taxon>Bacteria</taxon>
        <taxon>Pseudomonadati</taxon>
        <taxon>Pseudomonadota</taxon>
        <taxon>Betaproteobacteria</taxon>
        <taxon>Neisseriales</taxon>
        <taxon>Neisseriaceae</taxon>
        <taxon>Snodgrassella</taxon>
    </lineage>
</organism>
<proteinExistence type="predicted"/>
<dbReference type="AlphaFoldDB" id="A0A836MST7"/>
<sequence length="38" mass="4546">MVNIRHGHIIRFGMLFVGKEKIYVAAKMGNWQLEDEWQ</sequence>
<gene>
    <name evidence="1" type="ORF">SALWKB29_0016</name>
</gene>
<evidence type="ECO:0000313" key="1">
    <source>
        <dbReference type="EMBL" id="KDN15597.1"/>
    </source>
</evidence>
<name>A0A836MST7_9NEIS</name>
<dbReference type="EMBL" id="JFZV01000001">
    <property type="protein sequence ID" value="KDN15597.1"/>
    <property type="molecule type" value="Genomic_DNA"/>
</dbReference>
<protein>
    <submittedName>
        <fullName evidence="1">Uncharacterized protein</fullName>
    </submittedName>
</protein>
<comment type="caution">
    <text evidence="1">The sequence shown here is derived from an EMBL/GenBank/DDBJ whole genome shotgun (WGS) entry which is preliminary data.</text>
</comment>
<accession>A0A836MST7</accession>
<reference evidence="1 2" key="1">
    <citation type="submission" date="2014-03" db="EMBL/GenBank/DDBJ databases">
        <title>The genomes of two eusocial bee gut symbionts.</title>
        <authorList>
            <person name="Kwong W.K."/>
            <person name="Engel P."/>
            <person name="Koch H."/>
            <person name="Moran N.A."/>
        </authorList>
    </citation>
    <scope>NUCLEOTIDE SEQUENCE [LARGE SCALE GENOMIC DNA]</scope>
    <source>
        <strain evidence="2">wkB29</strain>
    </source>
</reference>
<evidence type="ECO:0000313" key="2">
    <source>
        <dbReference type="Proteomes" id="UP000027170"/>
    </source>
</evidence>
<keyword evidence="2" id="KW-1185">Reference proteome</keyword>
<dbReference type="Proteomes" id="UP000027170">
    <property type="component" value="Unassembled WGS sequence"/>
</dbReference>